<evidence type="ECO:0000313" key="7">
    <source>
        <dbReference type="Proteomes" id="UP000064844"/>
    </source>
</evidence>
<dbReference type="GeneID" id="93228590"/>
<comment type="similarity">
    <text evidence="1">Belongs to the acyl coenzyme A hydrolase family.</text>
</comment>
<evidence type="ECO:0000256" key="2">
    <source>
        <dbReference type="ARBA" id="ARBA00022801"/>
    </source>
</evidence>
<organism evidence="5 7">
    <name type="scientific">Intestinimonas butyriciproducens</name>
    <dbReference type="NCBI Taxonomy" id="1297617"/>
    <lineage>
        <taxon>Bacteria</taxon>
        <taxon>Bacillati</taxon>
        <taxon>Bacillota</taxon>
        <taxon>Clostridia</taxon>
        <taxon>Eubacteriales</taxon>
        <taxon>Intestinimonas</taxon>
    </lineage>
</organism>
<evidence type="ECO:0000256" key="3">
    <source>
        <dbReference type="PROSITE-ProRule" id="PRU01106"/>
    </source>
</evidence>
<name>A0A0S2W5R9_9FIRM</name>
<dbReference type="PROSITE" id="PS51770">
    <property type="entry name" value="HOTDOG_ACOT"/>
    <property type="match status" value="1"/>
</dbReference>
<evidence type="ECO:0000313" key="6">
    <source>
        <dbReference type="EMBL" id="PVY46628.1"/>
    </source>
</evidence>
<reference evidence="5 7" key="1">
    <citation type="journal article" date="2015" name="Nat. Commun.">
        <title>Production of butyrate from lysine and the Amadori product fructoselysine by a human gut commensal.</title>
        <authorList>
            <person name="Bui T.P."/>
            <person name="Ritari J."/>
            <person name="Boeren S."/>
            <person name="de Waard P."/>
            <person name="Plugge C.M."/>
            <person name="de Vos W.M."/>
        </authorList>
    </citation>
    <scope>NUCLEOTIDE SEQUENCE [LARGE SCALE GENOMIC DNA]</scope>
    <source>
        <strain evidence="5 7">AF211</strain>
    </source>
</reference>
<dbReference type="GO" id="GO:0006637">
    <property type="term" value="P:acyl-CoA metabolic process"/>
    <property type="evidence" value="ECO:0007669"/>
    <property type="project" value="TreeGrafter"/>
</dbReference>
<dbReference type="AlphaFoldDB" id="A0A0S2W5R9"/>
<dbReference type="KEGG" id="ibu:IB211_02274"/>
<protein>
    <submittedName>
        <fullName evidence="6">Acyl-CoA hydrolase</fullName>
    </submittedName>
    <submittedName>
        <fullName evidence="5">Cytosolic long-chain acyl-CoA thioester hydrolase family protein</fullName>
    </submittedName>
</protein>
<proteinExistence type="inferred from homology"/>
<dbReference type="InterPro" id="IPR006683">
    <property type="entry name" value="Thioestr_dom"/>
</dbReference>
<dbReference type="RefSeq" id="WP_033118170.1">
    <property type="nucleotide sequence ID" value="NZ_CALICV010000033.1"/>
</dbReference>
<dbReference type="Proteomes" id="UP000245778">
    <property type="component" value="Unassembled WGS sequence"/>
</dbReference>
<dbReference type="InterPro" id="IPR040170">
    <property type="entry name" value="Cytosol_ACT"/>
</dbReference>
<dbReference type="Proteomes" id="UP000064844">
    <property type="component" value="Chromosome"/>
</dbReference>
<keyword evidence="7" id="KW-1185">Reference proteome</keyword>
<dbReference type="Gene3D" id="3.10.129.10">
    <property type="entry name" value="Hotdog Thioesterase"/>
    <property type="match status" value="1"/>
</dbReference>
<dbReference type="GO" id="GO:0009062">
    <property type="term" value="P:fatty acid catabolic process"/>
    <property type="evidence" value="ECO:0007669"/>
    <property type="project" value="TreeGrafter"/>
</dbReference>
<reference evidence="6 8" key="3">
    <citation type="submission" date="2018-04" db="EMBL/GenBank/DDBJ databases">
        <title>Genomic Encyclopedia of Type Strains, Phase IV (KMG-IV): sequencing the most valuable type-strain genomes for metagenomic binning, comparative biology and taxonomic classification.</title>
        <authorList>
            <person name="Goeker M."/>
        </authorList>
    </citation>
    <scope>NUCLEOTIDE SEQUENCE [LARGE SCALE GENOMIC DNA]</scope>
    <source>
        <strain evidence="6 8">DSM 26588</strain>
    </source>
</reference>
<dbReference type="EMBL" id="CP011307">
    <property type="protein sequence ID" value="ALP94665.1"/>
    <property type="molecule type" value="Genomic_DNA"/>
</dbReference>
<dbReference type="OrthoDB" id="9791628at2"/>
<evidence type="ECO:0000313" key="5">
    <source>
        <dbReference type="EMBL" id="ALP94665.1"/>
    </source>
</evidence>
<dbReference type="eggNOG" id="COG1607">
    <property type="taxonomic scope" value="Bacteria"/>
</dbReference>
<dbReference type="STRING" id="1297617.IB211_02274"/>
<accession>A0A0S2W5R9</accession>
<evidence type="ECO:0000313" key="8">
    <source>
        <dbReference type="Proteomes" id="UP000245778"/>
    </source>
</evidence>
<dbReference type="CDD" id="cd03442">
    <property type="entry name" value="BFIT_BACH"/>
    <property type="match status" value="1"/>
</dbReference>
<dbReference type="InterPro" id="IPR029069">
    <property type="entry name" value="HotDog_dom_sf"/>
</dbReference>
<dbReference type="PANTHER" id="PTHR11049:SF31">
    <property type="entry name" value="HOTDOG ACOT-TYPE DOMAIN-CONTAINING PROTEIN"/>
    <property type="match status" value="1"/>
</dbReference>
<evidence type="ECO:0000259" key="4">
    <source>
        <dbReference type="PROSITE" id="PS51770"/>
    </source>
</evidence>
<feature type="domain" description="HotDog ACOT-type" evidence="4">
    <location>
        <begin position="1"/>
        <end position="110"/>
    </location>
</feature>
<reference evidence="7" key="2">
    <citation type="submission" date="2015-04" db="EMBL/GenBank/DDBJ databases">
        <title>A butyrogenic pathway from the amino acid lysine in a human gut commensal.</title>
        <authorList>
            <person name="de Vos W.M."/>
            <person name="Bui N.T.P."/>
            <person name="Plugge C.M."/>
            <person name="Ritari J."/>
        </authorList>
    </citation>
    <scope>NUCLEOTIDE SEQUENCE [LARGE SCALE GENOMIC DNA]</scope>
    <source>
        <strain evidence="7">AF211</strain>
    </source>
</reference>
<dbReference type="SUPFAM" id="SSF54637">
    <property type="entry name" value="Thioesterase/thiol ester dehydrase-isomerase"/>
    <property type="match status" value="1"/>
</dbReference>
<dbReference type="InterPro" id="IPR033120">
    <property type="entry name" value="HOTDOG_ACOT"/>
</dbReference>
<keyword evidence="2 3" id="KW-0378">Hydrolase</keyword>
<dbReference type="GO" id="GO:0052816">
    <property type="term" value="F:long-chain fatty acyl-CoA hydrolase activity"/>
    <property type="evidence" value="ECO:0007669"/>
    <property type="project" value="TreeGrafter"/>
</dbReference>
<gene>
    <name evidence="6" type="ORF">C7373_11429</name>
    <name evidence="5" type="ORF">IB211_02274</name>
</gene>
<dbReference type="PANTHER" id="PTHR11049">
    <property type="entry name" value="ACYL COENZYME A THIOESTER HYDROLASE"/>
    <property type="match status" value="1"/>
</dbReference>
<evidence type="ECO:0000256" key="1">
    <source>
        <dbReference type="ARBA" id="ARBA00010458"/>
    </source>
</evidence>
<sequence length="143" mass="15819">MKKYYATHLVKSEDLNHHGTLFAARTASWFVESAFIAAACEHGDPSEIVCRNIHGMSFRTPVRNGSVVRFTSRVVHTGSTSLMVHVEVSDELTGQLAVDGYLTFVTVYKETGEKHPHGIVLDEPEDAHEVAEREGAQRLRAGL</sequence>
<dbReference type="EMBL" id="QEKK01000014">
    <property type="protein sequence ID" value="PVY46628.1"/>
    <property type="molecule type" value="Genomic_DNA"/>
</dbReference>
<dbReference type="GO" id="GO:0005829">
    <property type="term" value="C:cytosol"/>
    <property type="evidence" value="ECO:0007669"/>
    <property type="project" value="TreeGrafter"/>
</dbReference>
<dbReference type="Pfam" id="PF03061">
    <property type="entry name" value="4HBT"/>
    <property type="match status" value="1"/>
</dbReference>